<dbReference type="InterPro" id="IPR036890">
    <property type="entry name" value="HATPase_C_sf"/>
</dbReference>
<dbReference type="OrthoDB" id="1652078at2"/>
<evidence type="ECO:0000313" key="4">
    <source>
        <dbReference type="Proteomes" id="UP000187499"/>
    </source>
</evidence>
<proteinExistence type="predicted"/>
<dbReference type="Gene3D" id="3.30.565.10">
    <property type="entry name" value="Histidine kinase-like ATPase, C-terminal domain"/>
    <property type="match status" value="1"/>
</dbReference>
<protein>
    <recommendedName>
        <fullName evidence="2">Sensor histidine kinase NatK-like C-terminal domain-containing protein</fullName>
    </recommendedName>
</protein>
<feature type="transmembrane region" description="Helical" evidence="1">
    <location>
        <begin position="192"/>
        <end position="213"/>
    </location>
</feature>
<dbReference type="KEGG" id="lalw:BTM29_03390"/>
<dbReference type="Pfam" id="PF14501">
    <property type="entry name" value="HATPase_c_5"/>
    <property type="match status" value="1"/>
</dbReference>
<feature type="transmembrane region" description="Helical" evidence="1">
    <location>
        <begin position="85"/>
        <end position="111"/>
    </location>
</feature>
<keyword evidence="1" id="KW-1133">Transmembrane helix</keyword>
<keyword evidence="1" id="KW-0472">Membrane</keyword>
<feature type="transmembrane region" description="Helical" evidence="1">
    <location>
        <begin position="126"/>
        <end position="146"/>
    </location>
</feature>
<feature type="transmembrane region" description="Helical" evidence="1">
    <location>
        <begin position="167"/>
        <end position="186"/>
    </location>
</feature>
<feature type="transmembrane region" description="Helical" evidence="1">
    <location>
        <begin position="6"/>
        <end position="27"/>
    </location>
</feature>
<feature type="transmembrane region" description="Helical" evidence="1">
    <location>
        <begin position="58"/>
        <end position="73"/>
    </location>
</feature>
<sequence length="444" mass="51346">MVETTLFWGFIQNLVFYVIVVSILHMFDNSYKTTYYICDIGVSLFFVLISAFLEDLSILLFMIVYLIMIRIRLKKNIHNSLMSIDLLFSLIIEIISFLISTYMGRIIFFFIKGIWKADTLENFQNILIPINIVLNIAVFIFLIYIMKFKKNEILNIRERIVDLKLEHNIFGLLLFVFLSFESILLVGDLEYITISIQGTIILSFTLLLILMMWQMLAFIKDYSIKQETHNEIEQNEQLNDYLESVSQQYDSLRDFKHDFKNIMLSMNASNGKDIDQYKEYYNEIINQDEYQSSVDGEIVGNSAKLKNSPLRGLIIQKYLKSKAKGINIDFEISSEIFIREHVLTVVRVVGILLDNAIEASSTTTGNITCAFIDTDGTKEISVENGLINEISLKDIFKNGYSTKGNNRGIGLYNIKKLINKNPSMYFESEIVNKHLIMTLIIDEG</sequence>
<evidence type="ECO:0000313" key="3">
    <source>
        <dbReference type="EMBL" id="APX71658.1"/>
    </source>
</evidence>
<dbReference type="GO" id="GO:0042802">
    <property type="term" value="F:identical protein binding"/>
    <property type="evidence" value="ECO:0007669"/>
    <property type="project" value="TreeGrafter"/>
</dbReference>
<reference evidence="4" key="1">
    <citation type="submission" date="2016-12" db="EMBL/GenBank/DDBJ databases">
        <authorList>
            <person name="Jung M.Y."/>
            <person name="Lee S.H."/>
        </authorList>
    </citation>
    <scope>NUCLEOTIDE SEQUENCE [LARGE SCALE GENOMIC DNA]</scope>
    <source>
        <strain evidence="4">WiKim39</strain>
    </source>
</reference>
<dbReference type="PANTHER" id="PTHR40448">
    <property type="entry name" value="TWO-COMPONENT SENSOR HISTIDINE KINASE"/>
    <property type="match status" value="1"/>
</dbReference>
<evidence type="ECO:0000256" key="1">
    <source>
        <dbReference type="SAM" id="Phobius"/>
    </source>
</evidence>
<dbReference type="AlphaFoldDB" id="A0A1P8Q1C0"/>
<feature type="domain" description="Sensor histidine kinase NatK-like C-terminal" evidence="2">
    <location>
        <begin position="342"/>
        <end position="441"/>
    </location>
</feature>
<keyword evidence="4" id="KW-1185">Reference proteome</keyword>
<keyword evidence="1" id="KW-0812">Transmembrane</keyword>
<dbReference type="PANTHER" id="PTHR40448:SF1">
    <property type="entry name" value="TWO-COMPONENT SENSOR HISTIDINE KINASE"/>
    <property type="match status" value="1"/>
</dbReference>
<evidence type="ECO:0000259" key="2">
    <source>
        <dbReference type="Pfam" id="PF14501"/>
    </source>
</evidence>
<organism evidence="3 4">
    <name type="scientific">Companilactobacillus allii</name>
    <dbReference type="NCBI Taxonomy" id="1847728"/>
    <lineage>
        <taxon>Bacteria</taxon>
        <taxon>Bacillati</taxon>
        <taxon>Bacillota</taxon>
        <taxon>Bacilli</taxon>
        <taxon>Lactobacillales</taxon>
        <taxon>Lactobacillaceae</taxon>
        <taxon>Companilactobacillus</taxon>
    </lineage>
</organism>
<name>A0A1P8Q1C0_9LACO</name>
<accession>A0A1P8Q1C0</accession>
<gene>
    <name evidence="3" type="ORF">BTM29_03390</name>
</gene>
<dbReference type="SUPFAM" id="SSF55874">
    <property type="entry name" value="ATPase domain of HSP90 chaperone/DNA topoisomerase II/histidine kinase"/>
    <property type="match status" value="1"/>
</dbReference>
<dbReference type="STRING" id="1847728.BTM29_03390"/>
<dbReference type="InterPro" id="IPR032834">
    <property type="entry name" value="NatK-like_C"/>
</dbReference>
<dbReference type="Proteomes" id="UP000187499">
    <property type="component" value="Chromosome"/>
</dbReference>
<dbReference type="RefSeq" id="WP_076614162.1">
    <property type="nucleotide sequence ID" value="NZ_CP019323.1"/>
</dbReference>
<dbReference type="EMBL" id="CP019323">
    <property type="protein sequence ID" value="APX71658.1"/>
    <property type="molecule type" value="Genomic_DNA"/>
</dbReference>